<feature type="domain" description="Flagellin N-terminal" evidence="5">
    <location>
        <begin position="5"/>
        <end position="142"/>
    </location>
</feature>
<evidence type="ECO:0000313" key="7">
    <source>
        <dbReference type="EMBL" id="XBM01050.1"/>
    </source>
</evidence>
<keyword evidence="3 4" id="KW-0975">Bacterial flagellum</keyword>
<keyword evidence="7" id="KW-0966">Cell projection</keyword>
<dbReference type="AlphaFoldDB" id="A0AAU7FBS2"/>
<dbReference type="PRINTS" id="PR00207">
    <property type="entry name" value="FLAGELLIN"/>
</dbReference>
<dbReference type="Pfam" id="PF00669">
    <property type="entry name" value="Flagellin_N"/>
    <property type="match status" value="1"/>
</dbReference>
<comment type="similarity">
    <text evidence="1 4">Belongs to the bacterial flagellin family.</text>
</comment>
<evidence type="ECO:0000256" key="3">
    <source>
        <dbReference type="ARBA" id="ARBA00023143"/>
    </source>
</evidence>
<evidence type="ECO:0000256" key="4">
    <source>
        <dbReference type="RuleBase" id="RU362073"/>
    </source>
</evidence>
<dbReference type="Gene3D" id="6.10.280.190">
    <property type="match status" value="1"/>
</dbReference>
<dbReference type="Gene3D" id="2.30.220.10">
    <property type="entry name" value="f41 fragment of flagellin, C-terminal domain"/>
    <property type="match status" value="1"/>
</dbReference>
<dbReference type="Gene3D" id="6.10.10.10">
    <property type="entry name" value="Flagellar export chaperone, C-terminal domain"/>
    <property type="match status" value="1"/>
</dbReference>
<dbReference type="GO" id="GO:0005198">
    <property type="term" value="F:structural molecule activity"/>
    <property type="evidence" value="ECO:0007669"/>
    <property type="project" value="UniProtKB-UniRule"/>
</dbReference>
<dbReference type="InterPro" id="IPR010810">
    <property type="entry name" value="Flagellin_hook_IN_motif"/>
</dbReference>
<dbReference type="PANTHER" id="PTHR42792">
    <property type="entry name" value="FLAGELLIN"/>
    <property type="match status" value="1"/>
</dbReference>
<evidence type="ECO:0000256" key="1">
    <source>
        <dbReference type="ARBA" id="ARBA00005709"/>
    </source>
</evidence>
<dbReference type="GO" id="GO:0005576">
    <property type="term" value="C:extracellular region"/>
    <property type="evidence" value="ECO:0007669"/>
    <property type="project" value="UniProtKB-SubCell"/>
</dbReference>
<dbReference type="RefSeq" id="WP_348945371.1">
    <property type="nucleotide sequence ID" value="NZ_CP157355.1"/>
</dbReference>
<gene>
    <name evidence="7" type="ORF">ABHF33_01845</name>
</gene>
<dbReference type="Pfam" id="PF00700">
    <property type="entry name" value="Flagellin_C"/>
    <property type="match status" value="1"/>
</dbReference>
<dbReference type="EMBL" id="CP157355">
    <property type="protein sequence ID" value="XBM01050.1"/>
    <property type="molecule type" value="Genomic_DNA"/>
</dbReference>
<dbReference type="InterPro" id="IPR001492">
    <property type="entry name" value="Flagellin"/>
</dbReference>
<proteinExistence type="inferred from homology"/>
<keyword evidence="7" id="KW-0969">Cilium</keyword>
<dbReference type="SUPFAM" id="SSF64518">
    <property type="entry name" value="Phase 1 flagellin"/>
    <property type="match status" value="1"/>
</dbReference>
<accession>A0AAU7FBS2</accession>
<keyword evidence="2 4" id="KW-0964">Secreted</keyword>
<protein>
    <recommendedName>
        <fullName evidence="4">Flagellin</fullName>
    </recommendedName>
</protein>
<comment type="subcellular location">
    <subcellularLocation>
        <location evidence="4">Secreted</location>
    </subcellularLocation>
    <subcellularLocation>
        <location evidence="4">Bacterial flagellum</location>
    </subcellularLocation>
</comment>
<comment type="function">
    <text evidence="4">Flagellin is the subunit protein which polymerizes to form the filaments of bacterial flagella.</text>
</comment>
<evidence type="ECO:0000259" key="5">
    <source>
        <dbReference type="Pfam" id="PF00669"/>
    </source>
</evidence>
<evidence type="ECO:0000256" key="2">
    <source>
        <dbReference type="ARBA" id="ARBA00022525"/>
    </source>
</evidence>
<reference evidence="7" key="1">
    <citation type="submission" date="2024-05" db="EMBL/GenBank/DDBJ databases">
        <authorList>
            <person name="Yang L."/>
            <person name="Pan L."/>
        </authorList>
    </citation>
    <scope>NUCLEOTIDE SEQUENCE</scope>
    <source>
        <strain evidence="7">FCG-7</strain>
    </source>
</reference>
<dbReference type="InterPro" id="IPR042187">
    <property type="entry name" value="Flagellin_C_sub2"/>
</dbReference>
<name>A0AAU7FBS2_9NEIS</name>
<dbReference type="PANTHER" id="PTHR42792:SF2">
    <property type="entry name" value="FLAGELLIN"/>
    <property type="match status" value="1"/>
</dbReference>
<dbReference type="InterPro" id="IPR046358">
    <property type="entry name" value="Flagellin_C"/>
</dbReference>
<dbReference type="GO" id="GO:0009288">
    <property type="term" value="C:bacterial-type flagellum"/>
    <property type="evidence" value="ECO:0007669"/>
    <property type="project" value="UniProtKB-SubCell"/>
</dbReference>
<sequence length="488" mass="49522">MAQVINTNVASLNSQRNLDKSQGMLSTSLQRLSSGMRINSAKDDAAGLAISERFSAQIRGMDQARRNANDGISMAQTAEGALSSTGNILQRIRELAVQSANATNSASDRTALQQEVTQLSSELDRIAQTTEFNGQKLLDGTNSSVYQVGANANQTITSTTANFRTSAYGNNRIGSSAAATGNLTSGSTANAVASNAAATTRVVAGGVTINGATGSANVAYAAGDSAKTFAANINAQTGTTGVTATARTEFDVTAFTASTSYSISMTSNNTTAQAISFTTGSAINGDGLSGVINAINEQSGKTGVSAKLNSAGTGVTLTNDAGQNITTTITSGTGGLTIGGTATASGASAVGTGEVTLDSDRSFNVVASETASFFNTATSASQLQKVEQVDVSTVAGANRTIAIVDGALQATNGQRAKFGALQSRFENTISNLQTAGENMSASRSRIRDADFASETSNLTKAQVLQQAGTAMLAQANALPQQVLSLLRG</sequence>
<dbReference type="Gene3D" id="1.20.1330.10">
    <property type="entry name" value="f41 fragment of flagellin, N-terminal domain"/>
    <property type="match status" value="1"/>
</dbReference>
<dbReference type="InterPro" id="IPR001029">
    <property type="entry name" value="Flagellin_N"/>
</dbReference>
<dbReference type="KEGG" id="cmav:ABHF33_01845"/>
<evidence type="ECO:0000259" key="6">
    <source>
        <dbReference type="Pfam" id="PF00700"/>
    </source>
</evidence>
<feature type="domain" description="Flagellin C-terminal" evidence="6">
    <location>
        <begin position="401"/>
        <end position="486"/>
    </location>
</feature>
<keyword evidence="7" id="KW-0282">Flagellum</keyword>
<dbReference type="Pfam" id="PF07196">
    <property type="entry name" value="Flagellin_IN"/>
    <property type="match status" value="1"/>
</dbReference>
<organism evidence="7">
    <name type="scientific">Chitinibacter mangrovi</name>
    <dbReference type="NCBI Taxonomy" id="3153927"/>
    <lineage>
        <taxon>Bacteria</taxon>
        <taxon>Pseudomonadati</taxon>
        <taxon>Pseudomonadota</taxon>
        <taxon>Betaproteobacteria</taxon>
        <taxon>Neisseriales</taxon>
        <taxon>Chitinibacteraceae</taxon>
        <taxon>Chitinibacter</taxon>
    </lineage>
</organism>
<dbReference type="Gene3D" id="2.170.280.10">
    <property type="entry name" value="f41 fragment of flagellin, middle domain"/>
    <property type="match status" value="1"/>
</dbReference>